<keyword evidence="5" id="KW-1185">Reference proteome</keyword>
<dbReference type="GO" id="GO:0010181">
    <property type="term" value="F:FMN binding"/>
    <property type="evidence" value="ECO:0007669"/>
    <property type="project" value="TreeGrafter"/>
</dbReference>
<dbReference type="Pfam" id="PF03358">
    <property type="entry name" value="FMN_red"/>
    <property type="match status" value="1"/>
</dbReference>
<dbReference type="InterPro" id="IPR029039">
    <property type="entry name" value="Flavoprotein-like_sf"/>
</dbReference>
<evidence type="ECO:0000256" key="1">
    <source>
        <dbReference type="ARBA" id="ARBA00001917"/>
    </source>
</evidence>
<name>A0A7W4Z6I2_9GAMM</name>
<dbReference type="SUPFAM" id="SSF52218">
    <property type="entry name" value="Flavoproteins"/>
    <property type="match status" value="1"/>
</dbReference>
<dbReference type="GO" id="GO:0005829">
    <property type="term" value="C:cytosol"/>
    <property type="evidence" value="ECO:0007669"/>
    <property type="project" value="TreeGrafter"/>
</dbReference>
<accession>A0A7W4Z6I2</accession>
<dbReference type="Gene3D" id="3.40.50.360">
    <property type="match status" value="1"/>
</dbReference>
<dbReference type="PANTHER" id="PTHR30543:SF21">
    <property type="entry name" value="NAD(P)H-DEPENDENT FMN REDUCTASE LOT6"/>
    <property type="match status" value="1"/>
</dbReference>
<evidence type="ECO:0000256" key="2">
    <source>
        <dbReference type="ARBA" id="ARBA00022643"/>
    </source>
</evidence>
<dbReference type="PANTHER" id="PTHR30543">
    <property type="entry name" value="CHROMATE REDUCTASE"/>
    <property type="match status" value="1"/>
</dbReference>
<dbReference type="RefSeq" id="WP_183411037.1">
    <property type="nucleotide sequence ID" value="NZ_JACHWY010000003.1"/>
</dbReference>
<feature type="domain" description="NADPH-dependent FMN reductase-like" evidence="3">
    <location>
        <begin position="1"/>
        <end position="134"/>
    </location>
</feature>
<evidence type="ECO:0000259" key="3">
    <source>
        <dbReference type="Pfam" id="PF03358"/>
    </source>
</evidence>
<dbReference type="InterPro" id="IPR050712">
    <property type="entry name" value="NAD(P)H-dep_reductase"/>
</dbReference>
<reference evidence="4 5" key="1">
    <citation type="submission" date="2020-08" db="EMBL/GenBank/DDBJ databases">
        <title>Genomic Encyclopedia of Type Strains, Phase III (KMG-III): the genomes of soil and plant-associated and newly described type strains.</title>
        <authorList>
            <person name="Whitman W."/>
        </authorList>
    </citation>
    <scope>NUCLEOTIDE SEQUENCE [LARGE SCALE GENOMIC DNA]</scope>
    <source>
        <strain evidence="4 5">CECT 8654</strain>
    </source>
</reference>
<keyword evidence="2" id="KW-0285">Flavoprotein</keyword>
<comment type="cofactor">
    <cofactor evidence="1">
        <name>FMN</name>
        <dbReference type="ChEBI" id="CHEBI:58210"/>
    </cofactor>
</comment>
<dbReference type="AlphaFoldDB" id="A0A7W4Z6I2"/>
<keyword evidence="2" id="KW-0288">FMN</keyword>
<dbReference type="EMBL" id="JACHWY010000003">
    <property type="protein sequence ID" value="MBB3048242.1"/>
    <property type="molecule type" value="Genomic_DNA"/>
</dbReference>
<organism evidence="4 5">
    <name type="scientific">Litorivivens lipolytica</name>
    <dbReference type="NCBI Taxonomy" id="1524264"/>
    <lineage>
        <taxon>Bacteria</taxon>
        <taxon>Pseudomonadati</taxon>
        <taxon>Pseudomonadota</taxon>
        <taxon>Gammaproteobacteria</taxon>
        <taxon>Litorivivens</taxon>
    </lineage>
</organism>
<comment type="caution">
    <text evidence="4">The sequence shown here is derived from an EMBL/GenBank/DDBJ whole genome shotgun (WGS) entry which is preliminary data.</text>
</comment>
<sequence length="179" mass="19455">MKILAIPASNSRKSINRQLLTYAATLLDGHAVELLDINDFPLPIYGEDLEAEQGIPKAAHDFLAKIAEFDALLISFAEHNGGYAVAYKNLFDWATRINRDVYQNKPVVMLATSPGPGGASSVLGSAVNSAHFFSGEVLASLSVPNFYDNFDTDAGRLHEGELNDQLRDTLAYLDELAVV</sequence>
<protein>
    <submittedName>
        <fullName evidence="4">NAD(P)H-dependent FMN reductase</fullName>
    </submittedName>
</protein>
<evidence type="ECO:0000313" key="4">
    <source>
        <dbReference type="EMBL" id="MBB3048242.1"/>
    </source>
</evidence>
<proteinExistence type="predicted"/>
<evidence type="ECO:0000313" key="5">
    <source>
        <dbReference type="Proteomes" id="UP000537130"/>
    </source>
</evidence>
<gene>
    <name evidence="4" type="ORF">FHR99_002516</name>
</gene>
<dbReference type="GO" id="GO:0016491">
    <property type="term" value="F:oxidoreductase activity"/>
    <property type="evidence" value="ECO:0007669"/>
    <property type="project" value="InterPro"/>
</dbReference>
<dbReference type="InterPro" id="IPR005025">
    <property type="entry name" value="FMN_Rdtase-like_dom"/>
</dbReference>
<dbReference type="Proteomes" id="UP000537130">
    <property type="component" value="Unassembled WGS sequence"/>
</dbReference>